<keyword evidence="3" id="KW-1185">Reference proteome</keyword>
<keyword evidence="1" id="KW-0812">Transmembrane</keyword>
<feature type="transmembrane region" description="Helical" evidence="1">
    <location>
        <begin position="24"/>
        <end position="46"/>
    </location>
</feature>
<dbReference type="RefSeq" id="WP_253243505.1">
    <property type="nucleotide sequence ID" value="NZ_JAMYJR010000059.1"/>
</dbReference>
<comment type="caution">
    <text evidence="2">The sequence shown here is derived from an EMBL/GenBank/DDBJ whole genome shotgun (WGS) entry which is preliminary data.</text>
</comment>
<protein>
    <submittedName>
        <fullName evidence="2">Uncharacterized protein</fullName>
    </submittedName>
</protein>
<evidence type="ECO:0000256" key="1">
    <source>
        <dbReference type="SAM" id="Phobius"/>
    </source>
</evidence>
<evidence type="ECO:0000313" key="3">
    <source>
        <dbReference type="Proteomes" id="UP001523369"/>
    </source>
</evidence>
<keyword evidence="1" id="KW-1133">Transmembrane helix</keyword>
<keyword evidence="1" id="KW-0472">Membrane</keyword>
<dbReference type="Proteomes" id="UP001523369">
    <property type="component" value="Unassembled WGS sequence"/>
</dbReference>
<sequence>MRSSPPPRGYRLQEARRFRPVRKLALRVFLIVIGIVALALFTGLALNPGGGYFSGFNLGVYLVLATFLAIAVIVLIRRSGDANRRWSPTAEVGDFRSVAAPVLSAEIGLPTSALRDGEYCLLLRPFGSDGSTLCVGDPGKKRYSLLYHPTPTLEQVVDWTVRGKLGMETLAVVNQGARLTPVGPSYLACPDEHWKCQVGELIRNAYTIFLVLPPGQDIRRSFEWELEQITHHEMNSRTVLILPHPWSNRANGFYAAGRDAAARIMALLVKFCGTFDEVRPEDVRVQSAALPPATVMVKLSSVEPKPFNCMIMPKARWTRSPVANGYAQALQQLLDIQIRELERSSFESRYPWRRQRPRCACLNRENLS</sequence>
<evidence type="ECO:0000313" key="2">
    <source>
        <dbReference type="EMBL" id="MCO8277492.1"/>
    </source>
</evidence>
<name>A0ABT1E374_9ACTN</name>
<organism evidence="2 3">
    <name type="scientific">Paractinoplanes aksuensis</name>
    <dbReference type="NCBI Taxonomy" id="2939490"/>
    <lineage>
        <taxon>Bacteria</taxon>
        <taxon>Bacillati</taxon>
        <taxon>Actinomycetota</taxon>
        <taxon>Actinomycetes</taxon>
        <taxon>Micromonosporales</taxon>
        <taxon>Micromonosporaceae</taxon>
        <taxon>Paractinoplanes</taxon>
    </lineage>
</organism>
<reference evidence="2 3" key="1">
    <citation type="submission" date="2022-06" db="EMBL/GenBank/DDBJ databases">
        <title>New Species of the Genus Actinoplanes, ActinopZanes ferrugineus.</title>
        <authorList>
            <person name="Ding P."/>
        </authorList>
    </citation>
    <scope>NUCLEOTIDE SEQUENCE [LARGE SCALE GENOMIC DNA]</scope>
    <source>
        <strain evidence="2 3">TRM88003</strain>
    </source>
</reference>
<gene>
    <name evidence="2" type="ORF">M1L60_43625</name>
</gene>
<dbReference type="EMBL" id="JAMYJR010000059">
    <property type="protein sequence ID" value="MCO8277492.1"/>
    <property type="molecule type" value="Genomic_DNA"/>
</dbReference>
<feature type="transmembrane region" description="Helical" evidence="1">
    <location>
        <begin position="58"/>
        <end position="76"/>
    </location>
</feature>
<proteinExistence type="predicted"/>
<accession>A0ABT1E374</accession>